<feature type="domain" description="Ig-like" evidence="8">
    <location>
        <begin position="250"/>
        <end position="330"/>
    </location>
</feature>
<dbReference type="PANTHER" id="PTHR11640:SF164">
    <property type="entry name" value="MAM DOMAIN-CONTAINING GLYCOSYLPHOSPHATIDYLINOSITOL ANCHOR PROTEIN 1"/>
    <property type="match status" value="1"/>
</dbReference>
<dbReference type="AlphaFoldDB" id="A0AA96V5Q4"/>
<name>A0AA96V5Q4_9EURY</name>
<feature type="compositionally biased region" description="Gly residues" evidence="6">
    <location>
        <begin position="558"/>
        <end position="567"/>
    </location>
</feature>
<dbReference type="SMART" id="SM00409">
    <property type="entry name" value="IG"/>
    <property type="match status" value="3"/>
</dbReference>
<evidence type="ECO:0000313" key="10">
    <source>
        <dbReference type="Proteomes" id="UP001304970"/>
    </source>
</evidence>
<evidence type="ECO:0000256" key="6">
    <source>
        <dbReference type="SAM" id="MobiDB-lite"/>
    </source>
</evidence>
<dbReference type="InterPro" id="IPR003599">
    <property type="entry name" value="Ig_sub"/>
</dbReference>
<keyword evidence="4" id="KW-0325">Glycoprotein</keyword>
<keyword evidence="3" id="KW-1015">Disulfide bond</keyword>
<dbReference type="InterPro" id="IPR013098">
    <property type="entry name" value="Ig_I-set"/>
</dbReference>
<dbReference type="GeneID" id="89227540"/>
<dbReference type="EMBL" id="CP131061">
    <property type="protein sequence ID" value="WNY26381.1"/>
    <property type="molecule type" value="Genomic_DNA"/>
</dbReference>
<dbReference type="InterPro" id="IPR036179">
    <property type="entry name" value="Ig-like_dom_sf"/>
</dbReference>
<dbReference type="PROSITE" id="PS50835">
    <property type="entry name" value="IG_LIKE"/>
    <property type="match status" value="1"/>
</dbReference>
<dbReference type="GO" id="GO:0005886">
    <property type="term" value="C:plasma membrane"/>
    <property type="evidence" value="ECO:0007669"/>
    <property type="project" value="TreeGrafter"/>
</dbReference>
<dbReference type="InterPro" id="IPR044023">
    <property type="entry name" value="Ig_7"/>
</dbReference>
<evidence type="ECO:0000256" key="5">
    <source>
        <dbReference type="ARBA" id="ARBA00023319"/>
    </source>
</evidence>
<dbReference type="GO" id="GO:0098609">
    <property type="term" value="P:cell-cell adhesion"/>
    <property type="evidence" value="ECO:0007669"/>
    <property type="project" value="TreeGrafter"/>
</dbReference>
<keyword evidence="2 7" id="KW-0472">Membrane</keyword>
<evidence type="ECO:0000256" key="2">
    <source>
        <dbReference type="ARBA" id="ARBA00023136"/>
    </source>
</evidence>
<feature type="compositionally biased region" description="Acidic residues" evidence="6">
    <location>
        <begin position="529"/>
        <end position="554"/>
    </location>
</feature>
<dbReference type="GO" id="GO:0050839">
    <property type="term" value="F:cell adhesion molecule binding"/>
    <property type="evidence" value="ECO:0007669"/>
    <property type="project" value="TreeGrafter"/>
</dbReference>
<evidence type="ECO:0000256" key="7">
    <source>
        <dbReference type="SAM" id="Phobius"/>
    </source>
</evidence>
<keyword evidence="7" id="KW-0812">Transmembrane</keyword>
<keyword evidence="7" id="KW-1133">Transmembrane helix</keyword>
<dbReference type="Pfam" id="PF07679">
    <property type="entry name" value="I-set"/>
    <property type="match status" value="1"/>
</dbReference>
<evidence type="ECO:0000256" key="3">
    <source>
        <dbReference type="ARBA" id="ARBA00023157"/>
    </source>
</evidence>
<comment type="subcellular location">
    <subcellularLocation>
        <location evidence="1">Membrane</location>
        <topology evidence="1">Single-pass type I membrane protein</topology>
    </subcellularLocation>
</comment>
<gene>
    <name evidence="9" type="ORF">MsAm2_01420</name>
</gene>
<dbReference type="SUPFAM" id="SSF48726">
    <property type="entry name" value="Immunoglobulin"/>
    <property type="match status" value="2"/>
</dbReference>
<evidence type="ECO:0000313" key="9">
    <source>
        <dbReference type="EMBL" id="WNY26381.1"/>
    </source>
</evidence>
<proteinExistence type="predicted"/>
<dbReference type="Pfam" id="PF19081">
    <property type="entry name" value="Ig_7"/>
    <property type="match status" value="1"/>
</dbReference>
<sequence length="633" mass="68273">MIQKRYTKTAILLLIFVLVVLTSVSMASAAEATIGMDLNKNYKVIPGETTTMRFSGAPASWNATNGILWEYKLSGTDQWISMTDKRLNSLSSEPIPVKINGINAKIFMRSPSAGGNNRISTLIIENTPASLDGIQFRASVGKTPVYSNVADLYVYDRVAIKTNPKDVTVFEEQNAEFSAEPASTGGMTYQWYKGSVSSENKLAGKTDQILAFENVQKTDAGTYTFVVTGPVAGPENTASASAQLTVLDLPTVTATASHIVLGDSVTFTATGSDGLTYQWYKGTPASGEKIDGKTGKTFIIENAGQDAAGTYYVEATHTASGAKATSEPVSLSVLFIQTQPSDTYGFINNYEPVSLKVELPELDETAGTMEYQWFKGTPESEELIAGATSSELTFDPTINPIQKEDEGNYFVVVTQEYDTEKFISVTSEVAKLTVFELAATPNPVTEEESVIFSIVGTDGQEIAGEEGWEYMWFEGNGIDDLTSISGETGKKYEITSMPLSKNGFEYAAVIKINDHEIYSNILVMNVEEKSEDDSGNGDGEDDDGGNEDNDDNENEGNGQNGGSGGIGNARVLPPVEEYTNTEIATGSGLFVLKETVSGFIPEEENDITPRRTSLIAIILLILVAGLLIVIRKK</sequence>
<organism evidence="9 10">
    <name type="scientific">Methanolapillus ohkumae</name>
    <dbReference type="NCBI Taxonomy" id="3028298"/>
    <lineage>
        <taxon>Archaea</taxon>
        <taxon>Methanobacteriati</taxon>
        <taxon>Methanobacteriota</taxon>
        <taxon>Stenosarchaea group</taxon>
        <taxon>Methanomicrobia</taxon>
        <taxon>Methanosarcinales</taxon>
        <taxon>Methanosarcinaceae</taxon>
        <taxon>Methanolapillus</taxon>
    </lineage>
</organism>
<dbReference type="GO" id="GO:0005911">
    <property type="term" value="C:cell-cell junction"/>
    <property type="evidence" value="ECO:0007669"/>
    <property type="project" value="TreeGrafter"/>
</dbReference>
<evidence type="ECO:0000256" key="1">
    <source>
        <dbReference type="ARBA" id="ARBA00004479"/>
    </source>
</evidence>
<dbReference type="InterPro" id="IPR051275">
    <property type="entry name" value="Cell_adhesion_signaling"/>
</dbReference>
<protein>
    <recommendedName>
        <fullName evidence="8">Ig-like domain-containing protein</fullName>
    </recommendedName>
</protein>
<reference evidence="9 10" key="1">
    <citation type="submission" date="2023-07" db="EMBL/GenBank/DDBJ databases">
        <title>Closed genome sequence of Methanosarcinaceae archaeon Am2.</title>
        <authorList>
            <person name="Poehlein A."/>
            <person name="Protasov E."/>
            <person name="Platt K."/>
            <person name="Reeh H."/>
            <person name="Daniel R."/>
            <person name="Brune A."/>
        </authorList>
    </citation>
    <scope>NUCLEOTIDE SEQUENCE [LARGE SCALE GENOMIC DNA]</scope>
    <source>
        <strain evidence="9 10">Am2</strain>
    </source>
</reference>
<evidence type="ECO:0000256" key="4">
    <source>
        <dbReference type="ARBA" id="ARBA00023180"/>
    </source>
</evidence>
<dbReference type="RefSeq" id="WP_338097910.1">
    <property type="nucleotide sequence ID" value="NZ_CP131061.1"/>
</dbReference>
<dbReference type="InterPro" id="IPR013783">
    <property type="entry name" value="Ig-like_fold"/>
</dbReference>
<evidence type="ECO:0000259" key="8">
    <source>
        <dbReference type="PROSITE" id="PS50835"/>
    </source>
</evidence>
<dbReference type="Proteomes" id="UP001304970">
    <property type="component" value="Chromosome"/>
</dbReference>
<keyword evidence="5" id="KW-0393">Immunoglobulin domain</keyword>
<feature type="region of interest" description="Disordered" evidence="6">
    <location>
        <begin position="529"/>
        <end position="571"/>
    </location>
</feature>
<dbReference type="InterPro" id="IPR007110">
    <property type="entry name" value="Ig-like_dom"/>
</dbReference>
<accession>A0AA96V5Q4</accession>
<dbReference type="PANTHER" id="PTHR11640">
    <property type="entry name" value="NEPHRIN"/>
    <property type="match status" value="1"/>
</dbReference>
<dbReference type="Gene3D" id="2.60.40.10">
    <property type="entry name" value="Immunoglobulins"/>
    <property type="match status" value="3"/>
</dbReference>
<keyword evidence="10" id="KW-1185">Reference proteome</keyword>
<feature type="transmembrane region" description="Helical" evidence="7">
    <location>
        <begin position="613"/>
        <end position="630"/>
    </location>
</feature>